<dbReference type="NCBIfam" id="TIGR02327">
    <property type="entry name" value="int_mem_ywzB"/>
    <property type="match status" value="1"/>
</dbReference>
<keyword evidence="3" id="KW-1185">Reference proteome</keyword>
<sequence>MATSLGTTGLINIVISLIFIALSWWALQAFRLDVFVKNYKSPQTKVLMMLLSIALGHGVARFFMDYLGWSIMLNQLMK</sequence>
<evidence type="ECO:0000313" key="2">
    <source>
        <dbReference type="EMBL" id="MBP1934797.1"/>
    </source>
</evidence>
<keyword evidence="1" id="KW-1133">Transmembrane helix</keyword>
<dbReference type="RefSeq" id="WP_209812777.1">
    <property type="nucleotide sequence ID" value="NZ_JAGGKT010000028.1"/>
</dbReference>
<proteinExistence type="predicted"/>
<name>A0ABS4GXH0_9BACL</name>
<organism evidence="2 3">
    <name type="scientific">Ammoniphilus resinae</name>
    <dbReference type="NCBI Taxonomy" id="861532"/>
    <lineage>
        <taxon>Bacteria</taxon>
        <taxon>Bacillati</taxon>
        <taxon>Bacillota</taxon>
        <taxon>Bacilli</taxon>
        <taxon>Bacillales</taxon>
        <taxon>Paenibacillaceae</taxon>
        <taxon>Aneurinibacillus group</taxon>
        <taxon>Ammoniphilus</taxon>
    </lineage>
</organism>
<dbReference type="EMBL" id="JAGGKT010000028">
    <property type="protein sequence ID" value="MBP1934797.1"/>
    <property type="molecule type" value="Genomic_DNA"/>
</dbReference>
<accession>A0ABS4GXH0</accession>
<keyword evidence="1" id="KW-0812">Transmembrane</keyword>
<feature type="transmembrane region" description="Helical" evidence="1">
    <location>
        <begin position="7"/>
        <end position="27"/>
    </location>
</feature>
<reference evidence="2 3" key="1">
    <citation type="submission" date="2021-03" db="EMBL/GenBank/DDBJ databases">
        <title>Genomic Encyclopedia of Type Strains, Phase IV (KMG-IV): sequencing the most valuable type-strain genomes for metagenomic binning, comparative biology and taxonomic classification.</title>
        <authorList>
            <person name="Goeker M."/>
        </authorList>
    </citation>
    <scope>NUCLEOTIDE SEQUENCE [LARGE SCALE GENOMIC DNA]</scope>
    <source>
        <strain evidence="2 3">DSM 24738</strain>
    </source>
</reference>
<gene>
    <name evidence="2" type="ORF">J2Z37_004817</name>
</gene>
<comment type="caution">
    <text evidence="2">The sequence shown here is derived from an EMBL/GenBank/DDBJ whole genome shotgun (WGS) entry which is preliminary data.</text>
</comment>
<dbReference type="Pfam" id="PF06612">
    <property type="entry name" value="DUF1146"/>
    <property type="match status" value="1"/>
</dbReference>
<keyword evidence="1" id="KW-0472">Membrane</keyword>
<dbReference type="InterPro" id="IPR009526">
    <property type="entry name" value="DUF1146"/>
</dbReference>
<evidence type="ECO:0000313" key="3">
    <source>
        <dbReference type="Proteomes" id="UP001519343"/>
    </source>
</evidence>
<feature type="transmembrane region" description="Helical" evidence="1">
    <location>
        <begin position="47"/>
        <end position="69"/>
    </location>
</feature>
<protein>
    <submittedName>
        <fullName evidence="2">Integral membrane protein (TIGR02327 family)</fullName>
    </submittedName>
</protein>
<dbReference type="Proteomes" id="UP001519343">
    <property type="component" value="Unassembled WGS sequence"/>
</dbReference>
<evidence type="ECO:0000256" key="1">
    <source>
        <dbReference type="SAM" id="Phobius"/>
    </source>
</evidence>